<dbReference type="InterPro" id="IPR025064">
    <property type="entry name" value="DUF4005"/>
</dbReference>
<feature type="compositionally biased region" description="Basic and acidic residues" evidence="5">
    <location>
        <begin position="295"/>
        <end position="313"/>
    </location>
</feature>
<feature type="region of interest" description="Disordered" evidence="5">
    <location>
        <begin position="295"/>
        <end position="394"/>
    </location>
</feature>
<evidence type="ECO:0000256" key="3">
    <source>
        <dbReference type="ARBA" id="ARBA00024378"/>
    </source>
</evidence>
<comment type="function">
    <text evidence="4">May be involved in cooperative interactions with calmodulins or calmodulin-like proteins. Recruits calmodulin proteins to microtubules, thus being a potential scaffold in cellular signaling and trafficking. May associate with nucleic acids and regulate gene expression at the transcriptional or post-transcriptional level.</text>
</comment>
<name>A0AAN8VK98_9MAGN</name>
<dbReference type="AlphaFoldDB" id="A0AAN8VK98"/>
<protein>
    <submittedName>
        <fullName evidence="7">IQ motif, EF-hand binding site</fullName>
    </submittedName>
</protein>
<evidence type="ECO:0000256" key="2">
    <source>
        <dbReference type="ARBA" id="ARBA00024341"/>
    </source>
</evidence>
<dbReference type="Pfam" id="PF00612">
    <property type="entry name" value="IQ"/>
    <property type="match status" value="2"/>
</dbReference>
<feature type="domain" description="DUF4005" evidence="6">
    <location>
        <begin position="376"/>
        <end position="450"/>
    </location>
</feature>
<sequence length="475" mass="53875">MGKKGGTSWLTVVKRAFRSPTRDSEKKNSRRREDQDHEDEEKKREKRRWIFRKSTTTSNNIQQCETRVTSNSTPANPALDAEQRHAIAAAAAAAEAAVATAQAAVEIVRLTRPSTFLRERYAAIIIQTSFRGYLARRAYRALRGLVKLQALIRGQNVRKQAKTTLKCMQALVRAQARIQDQRGRLSHEGSRKSMFAESNGLWESKTYQTQEVHGNKLSKDGSCTADDLSQNLRTLEDLEAMLQNREGVSFGQEKAQAQAFFHQMWKSGRDPSGEDEVQPQENLRWLDQWMAAKQWESDGRASTDKRESIKTVEVDTSQPYSTPNFRRQQHQHHHQRQPNPQTVSPLHRAQYCPSPRFAPATPPQSKPRPLQLHSASPRRPREERSYSTAHTPNLGSANYINTRAYRHGVATVPLDTALTPNCMAATESAKAKARSQSAPRQAFHPRARERGLGQKATNLSCCGTILWCYNWVHQF</sequence>
<comment type="caution">
    <text evidence="7">The sequence shown here is derived from an EMBL/GenBank/DDBJ whole genome shotgun (WGS) entry which is preliminary data.</text>
</comment>
<dbReference type="InterPro" id="IPR027417">
    <property type="entry name" value="P-loop_NTPase"/>
</dbReference>
<feature type="region of interest" description="Disordered" evidence="5">
    <location>
        <begin position="1"/>
        <end position="45"/>
    </location>
</feature>
<keyword evidence="8" id="KW-1185">Reference proteome</keyword>
<comment type="similarity">
    <text evidence="2">Belongs to the IQD family.</text>
</comment>
<proteinExistence type="inferred from homology"/>
<accession>A0AAN8VK98</accession>
<organism evidence="7 8">
    <name type="scientific">Dillenia turbinata</name>
    <dbReference type="NCBI Taxonomy" id="194707"/>
    <lineage>
        <taxon>Eukaryota</taxon>
        <taxon>Viridiplantae</taxon>
        <taxon>Streptophyta</taxon>
        <taxon>Embryophyta</taxon>
        <taxon>Tracheophyta</taxon>
        <taxon>Spermatophyta</taxon>
        <taxon>Magnoliopsida</taxon>
        <taxon>eudicotyledons</taxon>
        <taxon>Gunneridae</taxon>
        <taxon>Pentapetalae</taxon>
        <taxon>Dilleniales</taxon>
        <taxon>Dilleniaceae</taxon>
        <taxon>Dillenia</taxon>
    </lineage>
</organism>
<dbReference type="PANTHER" id="PTHR32295:SF244">
    <property type="entry name" value="PROTEIN IQ-DOMAIN 14-LIKE"/>
    <property type="match status" value="1"/>
</dbReference>
<evidence type="ECO:0000256" key="1">
    <source>
        <dbReference type="ARBA" id="ARBA00022860"/>
    </source>
</evidence>
<feature type="compositionally biased region" description="Basic residues" evidence="5">
    <location>
        <begin position="327"/>
        <end position="336"/>
    </location>
</feature>
<dbReference type="PROSITE" id="PS50096">
    <property type="entry name" value="IQ"/>
    <property type="match status" value="2"/>
</dbReference>
<evidence type="ECO:0000256" key="5">
    <source>
        <dbReference type="SAM" id="MobiDB-lite"/>
    </source>
</evidence>
<feature type="compositionally biased region" description="Basic and acidic residues" evidence="5">
    <location>
        <begin position="20"/>
        <end position="43"/>
    </location>
</feature>
<feature type="compositionally biased region" description="Polar residues" evidence="5">
    <location>
        <begin position="314"/>
        <end position="325"/>
    </location>
</feature>
<dbReference type="SUPFAM" id="SSF52540">
    <property type="entry name" value="P-loop containing nucleoside triphosphate hydrolases"/>
    <property type="match status" value="1"/>
</dbReference>
<dbReference type="SMART" id="SM00015">
    <property type="entry name" value="IQ"/>
    <property type="match status" value="2"/>
</dbReference>
<dbReference type="PANTHER" id="PTHR32295">
    <property type="entry name" value="IQ-DOMAIN 5-RELATED"/>
    <property type="match status" value="1"/>
</dbReference>
<dbReference type="Gene3D" id="1.20.5.190">
    <property type="match status" value="1"/>
</dbReference>
<evidence type="ECO:0000313" key="8">
    <source>
        <dbReference type="Proteomes" id="UP001370490"/>
    </source>
</evidence>
<dbReference type="InterPro" id="IPR000048">
    <property type="entry name" value="IQ_motif_EF-hand-BS"/>
</dbReference>
<evidence type="ECO:0000313" key="7">
    <source>
        <dbReference type="EMBL" id="KAK6935615.1"/>
    </source>
</evidence>
<keyword evidence="1" id="KW-0112">Calmodulin-binding</keyword>
<comment type="subunit">
    <text evidence="3">Binds to multiple calmodulin (CaM) in the presence of Ca(2+) and CaM-like proteins.</text>
</comment>
<dbReference type="Pfam" id="PF13178">
    <property type="entry name" value="DUF4005"/>
    <property type="match status" value="1"/>
</dbReference>
<dbReference type="EMBL" id="JBAMMX010000008">
    <property type="protein sequence ID" value="KAK6935615.1"/>
    <property type="molecule type" value="Genomic_DNA"/>
</dbReference>
<gene>
    <name evidence="7" type="ORF">RJ641_035770</name>
</gene>
<dbReference type="Proteomes" id="UP001370490">
    <property type="component" value="Unassembled WGS sequence"/>
</dbReference>
<reference evidence="7 8" key="1">
    <citation type="submission" date="2023-12" db="EMBL/GenBank/DDBJ databases">
        <title>A high-quality genome assembly for Dillenia turbinata (Dilleniales).</title>
        <authorList>
            <person name="Chanderbali A."/>
        </authorList>
    </citation>
    <scope>NUCLEOTIDE SEQUENCE [LARGE SCALE GENOMIC DNA]</scope>
    <source>
        <strain evidence="7">LSX21</strain>
        <tissue evidence="7">Leaf</tissue>
    </source>
</reference>
<evidence type="ECO:0000256" key="4">
    <source>
        <dbReference type="ARBA" id="ARBA00045534"/>
    </source>
</evidence>
<evidence type="ECO:0000259" key="6">
    <source>
        <dbReference type="Pfam" id="PF13178"/>
    </source>
</evidence>
<dbReference type="GO" id="GO:0005516">
    <property type="term" value="F:calmodulin binding"/>
    <property type="evidence" value="ECO:0007669"/>
    <property type="project" value="UniProtKB-KW"/>
</dbReference>